<evidence type="ECO:0000313" key="1">
    <source>
        <dbReference type="EMBL" id="KAK1147084.1"/>
    </source>
</evidence>
<dbReference type="EMBL" id="JAOPJF010000013">
    <property type="protein sequence ID" value="KAK1147084.1"/>
    <property type="molecule type" value="Genomic_DNA"/>
</dbReference>
<proteinExistence type="predicted"/>
<reference evidence="1 2" key="1">
    <citation type="journal article" date="2023" name="ACS Omega">
        <title>Identification of the Neoaspergillic Acid Biosynthesis Gene Cluster by Establishing an In Vitro CRISPR-Ribonucleoprotein Genetic System in Aspergillus melleus.</title>
        <authorList>
            <person name="Yuan B."/>
            <person name="Grau M.F."/>
            <person name="Murata R.M."/>
            <person name="Torok T."/>
            <person name="Venkateswaran K."/>
            <person name="Stajich J.E."/>
            <person name="Wang C.C.C."/>
        </authorList>
    </citation>
    <scope>NUCLEOTIDE SEQUENCE [LARGE SCALE GENOMIC DNA]</scope>
    <source>
        <strain evidence="1 2">IMV 1140</strain>
    </source>
</reference>
<protein>
    <submittedName>
        <fullName evidence="1">Uncharacterized protein</fullName>
    </submittedName>
</protein>
<accession>A0ACC3B997</accession>
<keyword evidence="2" id="KW-1185">Reference proteome</keyword>
<evidence type="ECO:0000313" key="2">
    <source>
        <dbReference type="Proteomes" id="UP001177260"/>
    </source>
</evidence>
<dbReference type="Proteomes" id="UP001177260">
    <property type="component" value="Unassembled WGS sequence"/>
</dbReference>
<sequence length="209" mass="23861">MTAYITSTGHTASHWAGQHGDAPPRSVTEVMAKYRSWCAEGNPLFTKAETRRVRDLLNQRPGRGQIIPIQGIYGVTVNFEIRTGDIWPGDNDAEELLLQNPHIVFRMPSKIEEILTSDDPDFLEAYCTIQIKHDLVRRSKYTKQRLDEYDLPEQDDMIEYFFDIMANWQNSVAQECLKGILSQCRIPQQISKLPGFACGTICDDTGYDE</sequence>
<comment type="caution">
    <text evidence="1">The sequence shown here is derived from an EMBL/GenBank/DDBJ whole genome shotgun (WGS) entry which is preliminary data.</text>
</comment>
<gene>
    <name evidence="1" type="ORF">N8T08_001823</name>
</gene>
<organism evidence="1 2">
    <name type="scientific">Aspergillus melleus</name>
    <dbReference type="NCBI Taxonomy" id="138277"/>
    <lineage>
        <taxon>Eukaryota</taxon>
        <taxon>Fungi</taxon>
        <taxon>Dikarya</taxon>
        <taxon>Ascomycota</taxon>
        <taxon>Pezizomycotina</taxon>
        <taxon>Eurotiomycetes</taxon>
        <taxon>Eurotiomycetidae</taxon>
        <taxon>Eurotiales</taxon>
        <taxon>Aspergillaceae</taxon>
        <taxon>Aspergillus</taxon>
        <taxon>Aspergillus subgen. Circumdati</taxon>
    </lineage>
</organism>
<name>A0ACC3B997_9EURO</name>